<evidence type="ECO:0000259" key="6">
    <source>
        <dbReference type="PROSITE" id="PS50271"/>
    </source>
</evidence>
<evidence type="ECO:0000256" key="1">
    <source>
        <dbReference type="ARBA" id="ARBA00004906"/>
    </source>
</evidence>
<organism evidence="8 9">
    <name type="scientific">Solanum tuberosum</name>
    <name type="common">Potato</name>
    <dbReference type="NCBI Taxonomy" id="4113"/>
    <lineage>
        <taxon>Eukaryota</taxon>
        <taxon>Viridiplantae</taxon>
        <taxon>Streptophyta</taxon>
        <taxon>Embryophyta</taxon>
        <taxon>Tracheophyta</taxon>
        <taxon>Spermatophyta</taxon>
        <taxon>Magnoliopsida</taxon>
        <taxon>eudicotyledons</taxon>
        <taxon>Gunneridae</taxon>
        <taxon>Pentapetalae</taxon>
        <taxon>asterids</taxon>
        <taxon>lamiids</taxon>
        <taxon>Solanales</taxon>
        <taxon>Solanaceae</taxon>
        <taxon>Solanoideae</taxon>
        <taxon>Solaneae</taxon>
        <taxon>Solanum</taxon>
    </lineage>
</organism>
<dbReference type="InterPro" id="IPR043454">
    <property type="entry name" value="NPH3/RPT2-like"/>
</dbReference>
<evidence type="ECO:0000259" key="7">
    <source>
        <dbReference type="PROSITE" id="PS51649"/>
    </source>
</evidence>
<dbReference type="PROSITE" id="PS50097">
    <property type="entry name" value="BTB"/>
    <property type="match status" value="1"/>
</dbReference>
<protein>
    <submittedName>
        <fullName evidence="8">Uncharacterized protein</fullName>
    </submittedName>
</protein>
<dbReference type="SMART" id="SM00290">
    <property type="entry name" value="ZnF_UBP"/>
    <property type="match status" value="1"/>
</dbReference>
<dbReference type="InterPro" id="IPR011333">
    <property type="entry name" value="SKP1/BTB/POZ_sf"/>
</dbReference>
<comment type="caution">
    <text evidence="8">The sequence shown here is derived from an EMBL/GenBank/DDBJ whole genome shotgun (WGS) entry which is preliminary data.</text>
</comment>
<dbReference type="InterPro" id="IPR000210">
    <property type="entry name" value="BTB/POZ_dom"/>
</dbReference>
<dbReference type="SUPFAM" id="SSF54695">
    <property type="entry name" value="POZ domain"/>
    <property type="match status" value="1"/>
</dbReference>
<comment type="pathway">
    <text evidence="1">Protein modification; protein ubiquitination.</text>
</comment>
<dbReference type="Pfam" id="PF03000">
    <property type="entry name" value="NPH3"/>
    <property type="match status" value="1"/>
</dbReference>
<evidence type="ECO:0000313" key="8">
    <source>
        <dbReference type="EMBL" id="KAH0771667.1"/>
    </source>
</evidence>
<dbReference type="Pfam" id="PF02148">
    <property type="entry name" value="zf-UBP"/>
    <property type="match status" value="1"/>
</dbReference>
<dbReference type="Gene3D" id="3.30.40.10">
    <property type="entry name" value="Zinc/RING finger domain, C3HC4 (zinc finger)"/>
    <property type="match status" value="1"/>
</dbReference>
<evidence type="ECO:0000256" key="4">
    <source>
        <dbReference type="PROSITE-ProRule" id="PRU00982"/>
    </source>
</evidence>
<keyword evidence="3" id="KW-0863">Zinc-finger</keyword>
<keyword evidence="3" id="KW-0479">Metal-binding</keyword>
<dbReference type="Pfam" id="PF00651">
    <property type="entry name" value="BTB"/>
    <property type="match status" value="1"/>
</dbReference>
<accession>A0ABQ7VT38</accession>
<keyword evidence="9" id="KW-1185">Reference proteome</keyword>
<reference evidence="8 9" key="1">
    <citation type="journal article" date="2021" name="bioRxiv">
        <title>Chromosome-scale and haplotype-resolved genome assembly of a tetraploid potato cultivar.</title>
        <authorList>
            <person name="Sun H."/>
            <person name="Jiao W.-B."/>
            <person name="Krause K."/>
            <person name="Campoy J.A."/>
            <person name="Goel M."/>
            <person name="Folz-Donahue K."/>
            <person name="Kukat C."/>
            <person name="Huettel B."/>
            <person name="Schneeberger K."/>
        </authorList>
    </citation>
    <scope>NUCLEOTIDE SEQUENCE [LARGE SCALE GENOMIC DNA]</scope>
    <source>
        <strain evidence="8">SolTubOtavaFocal</strain>
        <tissue evidence="8">Leaves</tissue>
    </source>
</reference>
<evidence type="ECO:0000256" key="2">
    <source>
        <dbReference type="ARBA" id="ARBA00022786"/>
    </source>
</evidence>
<comment type="similarity">
    <text evidence="4">Belongs to the NPH3 family.</text>
</comment>
<dbReference type="SMART" id="SM00225">
    <property type="entry name" value="BTB"/>
    <property type="match status" value="1"/>
</dbReference>
<keyword evidence="2" id="KW-0833">Ubl conjugation pathway</keyword>
<evidence type="ECO:0000256" key="3">
    <source>
        <dbReference type="PROSITE-ProRule" id="PRU00502"/>
    </source>
</evidence>
<dbReference type="InterPro" id="IPR013083">
    <property type="entry name" value="Znf_RING/FYVE/PHD"/>
</dbReference>
<dbReference type="Gene3D" id="3.30.710.10">
    <property type="entry name" value="Potassium Channel Kv1.1, Chain A"/>
    <property type="match status" value="1"/>
</dbReference>
<feature type="domain" description="UBP-type" evidence="6">
    <location>
        <begin position="656"/>
        <end position="757"/>
    </location>
</feature>
<feature type="domain" description="NPH3" evidence="7">
    <location>
        <begin position="210"/>
        <end position="482"/>
    </location>
</feature>
<dbReference type="Proteomes" id="UP000826656">
    <property type="component" value="Unassembled WGS sequence"/>
</dbReference>
<evidence type="ECO:0000259" key="5">
    <source>
        <dbReference type="PROSITE" id="PS50097"/>
    </source>
</evidence>
<keyword evidence="3" id="KW-0862">Zinc</keyword>
<dbReference type="PROSITE" id="PS50271">
    <property type="entry name" value="ZF_UBP"/>
    <property type="match status" value="1"/>
</dbReference>
<dbReference type="SUPFAM" id="SSF57850">
    <property type="entry name" value="RING/U-box"/>
    <property type="match status" value="1"/>
</dbReference>
<feature type="domain" description="BTB" evidence="5">
    <location>
        <begin position="29"/>
        <end position="97"/>
    </location>
</feature>
<evidence type="ECO:0000313" key="9">
    <source>
        <dbReference type="Proteomes" id="UP000826656"/>
    </source>
</evidence>
<proteinExistence type="inferred from homology"/>
<dbReference type="PANTHER" id="PTHR32370">
    <property type="entry name" value="OS12G0117600 PROTEIN"/>
    <property type="match status" value="1"/>
</dbReference>
<dbReference type="InterPro" id="IPR001607">
    <property type="entry name" value="Znf_UBP"/>
</dbReference>
<name>A0ABQ7VT38_SOLTU</name>
<dbReference type="PROSITE" id="PS51649">
    <property type="entry name" value="NPH3"/>
    <property type="match status" value="1"/>
</dbReference>
<dbReference type="InterPro" id="IPR027356">
    <property type="entry name" value="NPH3_dom"/>
</dbReference>
<sequence>MKFMKLGSKPDTFQSDGKNVRYVASELDSDIVVSVGDVKFHLHKFPLLSKSAHLQKLVTNSSEGDGDEVHIHDVPGGPTAFEMCVKFCYGMTVTLNAYNVIAARCAAEYLGMDETVEKGNLIYKIDVFLHSTIFRSWKDSIIFLQTTKSRLHLCEEVKLISHCTDAIASKTSIDVRKVDWSYTYNRTKIQEENGSGPNSNGIRSRVVPNDWWVDDLCELEIDLYKRVMVNIKNKGIVSSEVIGEGIKAYTLRRFPGFSKGVCQFSDVSRSRSILDTVVCLLPAEKGSVSCSFLLKLLKASISVDSGEKVKAELVKRIGQQLEEASVNGLLIRATDGEATMYDVHVFHKILENFVVHNKDLKTQFEDGNEIPGVLSEASKLMVAKLVDGYLTEIAKDPNLPLSTFVGLAEMVTDFPRPSHDSLYRAIDIYLKEHPGISKNDRKRICCLMDCKKLSVDACTHAVQNERLPSRVVVQVLFFEQVRANASSGSSTPDLPKAIRNLTSASYASSRSATTNTENSEVTASAEELRALKEELAALRLANGGLNGDTKRHVDKAANGRMKSILSSKKIFTKIWSSKGRKQGENSGSDSSDSLEEAKSGSRYFCIQYQCIPISTSFLPFRSMATGTSSSSLLPIDEEDEILMLYGSESGWVEAKTHCDHLASLSSDLTHIPTPDTPCNRCQHPAENWLCLCCKEVLCSRFVNKHMLEHYKLTDHSLALSFSDLSVWCFSCNAYLDAQVIMPLQSVHFTAYVLKFNEPPPLRAVECVHITDNRADGSSTSGK</sequence>
<gene>
    <name evidence="8" type="ORF">KY290_015648</name>
</gene>
<dbReference type="EMBL" id="JAIVGD010000011">
    <property type="protein sequence ID" value="KAH0771667.1"/>
    <property type="molecule type" value="Genomic_DNA"/>
</dbReference>